<evidence type="ECO:0000313" key="6">
    <source>
        <dbReference type="EMBL" id="KAG0657660.1"/>
    </source>
</evidence>
<dbReference type="Proteomes" id="UP000777482">
    <property type="component" value="Unassembled WGS sequence"/>
</dbReference>
<evidence type="ECO:0000256" key="4">
    <source>
        <dbReference type="ARBA" id="ARBA00022840"/>
    </source>
</evidence>
<dbReference type="Gene3D" id="3.40.50.300">
    <property type="entry name" value="P-loop containing nucleotide triphosphate hydrolases"/>
    <property type="match status" value="1"/>
</dbReference>
<accession>A0A9P6VXA7</accession>
<organism evidence="6 7">
    <name type="scientific">Rhodotorula mucilaginosa</name>
    <name type="common">Yeast</name>
    <name type="synonym">Rhodotorula rubra</name>
    <dbReference type="NCBI Taxonomy" id="5537"/>
    <lineage>
        <taxon>Eukaryota</taxon>
        <taxon>Fungi</taxon>
        <taxon>Dikarya</taxon>
        <taxon>Basidiomycota</taxon>
        <taxon>Pucciniomycotina</taxon>
        <taxon>Microbotryomycetes</taxon>
        <taxon>Sporidiobolales</taxon>
        <taxon>Sporidiobolaceae</taxon>
        <taxon>Rhodotorula</taxon>
    </lineage>
</organism>
<feature type="region of interest" description="Disordered" evidence="5">
    <location>
        <begin position="581"/>
        <end position="616"/>
    </location>
</feature>
<proteinExistence type="inferred from homology"/>
<dbReference type="Gene3D" id="3.30.160.60">
    <property type="entry name" value="Classic Zinc Finger"/>
    <property type="match status" value="1"/>
</dbReference>
<keyword evidence="4" id="KW-0067">ATP-binding</keyword>
<dbReference type="Gene3D" id="1.10.20.140">
    <property type="match status" value="1"/>
</dbReference>
<protein>
    <recommendedName>
        <fullName evidence="8">tRNA dimethylallyltransferase</fullName>
    </recommendedName>
</protein>
<evidence type="ECO:0000313" key="7">
    <source>
        <dbReference type="Proteomes" id="UP000777482"/>
    </source>
</evidence>
<dbReference type="OrthoDB" id="775260at2759"/>
<feature type="compositionally biased region" description="Basic and acidic residues" evidence="5">
    <location>
        <begin position="584"/>
        <end position="594"/>
    </location>
</feature>
<dbReference type="InterPro" id="IPR018022">
    <property type="entry name" value="IPT"/>
</dbReference>
<dbReference type="InterPro" id="IPR039657">
    <property type="entry name" value="Dimethylallyltransferase"/>
</dbReference>
<keyword evidence="2" id="KW-0808">Transferase</keyword>
<keyword evidence="7" id="KW-1185">Reference proteome</keyword>
<evidence type="ECO:0008006" key="8">
    <source>
        <dbReference type="Google" id="ProtNLM"/>
    </source>
</evidence>
<dbReference type="EMBL" id="PUHQ01000078">
    <property type="protein sequence ID" value="KAG0657660.1"/>
    <property type="molecule type" value="Genomic_DNA"/>
</dbReference>
<name>A0A9P6VXA7_RHOMI</name>
<dbReference type="HAMAP" id="MF_00185">
    <property type="entry name" value="IPP_trans"/>
    <property type="match status" value="1"/>
</dbReference>
<evidence type="ECO:0000256" key="3">
    <source>
        <dbReference type="ARBA" id="ARBA00022741"/>
    </source>
</evidence>
<dbReference type="PANTHER" id="PTHR11088">
    <property type="entry name" value="TRNA DIMETHYLALLYLTRANSFERASE"/>
    <property type="match status" value="1"/>
</dbReference>
<gene>
    <name evidence="6" type="ORF">C6P46_006314</name>
</gene>
<dbReference type="GO" id="GO:0052381">
    <property type="term" value="F:tRNA dimethylallyltransferase activity"/>
    <property type="evidence" value="ECO:0007669"/>
    <property type="project" value="InterPro"/>
</dbReference>
<feature type="compositionally biased region" description="Pro residues" evidence="5">
    <location>
        <begin position="228"/>
        <end position="238"/>
    </location>
</feature>
<comment type="caution">
    <text evidence="6">The sequence shown here is derived from an EMBL/GenBank/DDBJ whole genome shotgun (WGS) entry which is preliminary data.</text>
</comment>
<dbReference type="AlphaFoldDB" id="A0A9P6VXA7"/>
<reference evidence="6 7" key="1">
    <citation type="submission" date="2020-11" db="EMBL/GenBank/DDBJ databases">
        <title>Kefir isolates.</title>
        <authorList>
            <person name="Marcisauskas S."/>
            <person name="Kim Y."/>
            <person name="Blasche S."/>
        </authorList>
    </citation>
    <scope>NUCLEOTIDE SEQUENCE [LARGE SCALE GENOMIC DNA]</scope>
    <source>
        <strain evidence="6 7">KR</strain>
    </source>
</reference>
<evidence type="ECO:0000256" key="2">
    <source>
        <dbReference type="ARBA" id="ARBA00022679"/>
    </source>
</evidence>
<feature type="region of interest" description="Disordered" evidence="5">
    <location>
        <begin position="212"/>
        <end position="246"/>
    </location>
</feature>
<dbReference type="Pfam" id="PF01715">
    <property type="entry name" value="IPPT"/>
    <property type="match status" value="2"/>
</dbReference>
<evidence type="ECO:0000256" key="1">
    <source>
        <dbReference type="ARBA" id="ARBA00005842"/>
    </source>
</evidence>
<dbReference type="PANTHER" id="PTHR11088:SF89">
    <property type="entry name" value="TRNA DIMETHYLALLYLTRANSFERASE"/>
    <property type="match status" value="1"/>
</dbReference>
<dbReference type="GO" id="GO:0006400">
    <property type="term" value="P:tRNA modification"/>
    <property type="evidence" value="ECO:0007669"/>
    <property type="project" value="TreeGrafter"/>
</dbReference>
<dbReference type="InterPro" id="IPR027417">
    <property type="entry name" value="P-loop_NTPase"/>
</dbReference>
<dbReference type="GO" id="GO:0005739">
    <property type="term" value="C:mitochondrion"/>
    <property type="evidence" value="ECO:0007669"/>
    <property type="project" value="TreeGrafter"/>
</dbReference>
<comment type="similarity">
    <text evidence="1">Belongs to the IPP transferase family.</text>
</comment>
<evidence type="ECO:0000256" key="5">
    <source>
        <dbReference type="SAM" id="MobiDB-lite"/>
    </source>
</evidence>
<dbReference type="GO" id="GO:0005524">
    <property type="term" value="F:ATP binding"/>
    <property type="evidence" value="ECO:0007669"/>
    <property type="project" value="UniProtKB-KW"/>
</dbReference>
<keyword evidence="3" id="KW-0547">Nucleotide-binding</keyword>
<sequence length="616" mass="69382">MNQQLLDLETAYIAAYGDYNIAREAGNTLGVTHTEAQREAMRANYSQARRDAIGALNRGKKLRPETVELMRAARPRTRSKPPLVAVIGTTGVGKTDLGVELALALRQSRSTESTPTPTTAQVINHDSMQCYRGLDTITNKATEEEMRGVPHHLMGFLEPGQDWSVEADSRPFPRGQIDELEKVDVLPICVGGTSYYLQHLIFPNQLVGDTPAQLPATGHSRSTSPTAPSSPPPTPPPVRNVADLDHFPPPLKDTITSLPPELLSLFLAIPALPDISTPDSFPPSFPLHVLPPRLRSPTTLTPALYRLLSEVDPKSAERWHWRDIRKVHRALDIVWQGKRWEDVVQEQTAQPAEGPRFRTLIFWLFAEKESLHPRLDRRVDKMIERGLLDEIDELWQIANRPGAEPTNYSKGIYQSIGYKEFEPYLFLKHRDPTRTLENDAELRRLFEQGLQEMKSSTRHYAKRQVKWIKTKLLPEVRASGNGEVEVFLLDASDLEHWQDNVRKPALDILTSFLDDSQALPDPESLSETAAKHLAAPQAAAPEALAKRLCLICSRDPARPFMVEERDWDNHLRTRSHRMALKRAARADERQKYLEQRAAGLADATDEKQEEAGPPSP</sequence>